<dbReference type="Proteomes" id="UP000814140">
    <property type="component" value="Unassembled WGS sequence"/>
</dbReference>
<reference evidence="1" key="1">
    <citation type="submission" date="2021-03" db="EMBL/GenBank/DDBJ databases">
        <authorList>
            <consortium name="DOE Joint Genome Institute"/>
            <person name="Ahrendt S."/>
            <person name="Looney B.P."/>
            <person name="Miyauchi S."/>
            <person name="Morin E."/>
            <person name="Drula E."/>
            <person name="Courty P.E."/>
            <person name="Chicoki N."/>
            <person name="Fauchery L."/>
            <person name="Kohler A."/>
            <person name="Kuo A."/>
            <person name="Labutti K."/>
            <person name="Pangilinan J."/>
            <person name="Lipzen A."/>
            <person name="Riley R."/>
            <person name="Andreopoulos W."/>
            <person name="He G."/>
            <person name="Johnson J."/>
            <person name="Barry K.W."/>
            <person name="Grigoriev I.V."/>
            <person name="Nagy L."/>
            <person name="Hibbett D."/>
            <person name="Henrissat B."/>
            <person name="Matheny P.B."/>
            <person name="Labbe J."/>
            <person name="Martin F."/>
        </authorList>
    </citation>
    <scope>NUCLEOTIDE SEQUENCE</scope>
    <source>
        <strain evidence="1">HHB10654</strain>
    </source>
</reference>
<keyword evidence="2" id="KW-1185">Reference proteome</keyword>
<sequence length="297" mass="31681">MVCRHHIANTFSLLALLFAASVPATLAQDDDADCRLTVGSNKYDLTALKGDHSAARTRETPPSSWVDAVRFNVCGELAPLDGVGAGDQCASGTRACLTKTNKKEGEADRVVAVVPVAQVSETPAYAALSSPRRGLSITLHGASYPSSDASADPIPQSFVLDLLCDTEVLDPIFKSYDGSQVHVEWSAPAGCEFKGDDEPKQDEGSGGGKEGGGETDDDESVGSGIGWFFLALLLVFAGYFALGAYYNYTTYGATGADLIPHRDFWREVPYMLRDVLSHLCSSFRPRHTSSRGGYIAV</sequence>
<protein>
    <submittedName>
        <fullName evidence="1">Uncharacterized protein</fullName>
    </submittedName>
</protein>
<name>A0ACB8T5I5_9AGAM</name>
<comment type="caution">
    <text evidence="1">The sequence shown here is derived from an EMBL/GenBank/DDBJ whole genome shotgun (WGS) entry which is preliminary data.</text>
</comment>
<gene>
    <name evidence="1" type="ORF">BV25DRAFT_1883291</name>
</gene>
<organism evidence="1 2">
    <name type="scientific">Artomyces pyxidatus</name>
    <dbReference type="NCBI Taxonomy" id="48021"/>
    <lineage>
        <taxon>Eukaryota</taxon>
        <taxon>Fungi</taxon>
        <taxon>Dikarya</taxon>
        <taxon>Basidiomycota</taxon>
        <taxon>Agaricomycotina</taxon>
        <taxon>Agaricomycetes</taxon>
        <taxon>Russulales</taxon>
        <taxon>Auriscalpiaceae</taxon>
        <taxon>Artomyces</taxon>
    </lineage>
</organism>
<evidence type="ECO:0000313" key="2">
    <source>
        <dbReference type="Proteomes" id="UP000814140"/>
    </source>
</evidence>
<accession>A0ACB8T5I5</accession>
<proteinExistence type="predicted"/>
<dbReference type="EMBL" id="MU277202">
    <property type="protein sequence ID" value="KAI0063520.1"/>
    <property type="molecule type" value="Genomic_DNA"/>
</dbReference>
<evidence type="ECO:0000313" key="1">
    <source>
        <dbReference type="EMBL" id="KAI0063520.1"/>
    </source>
</evidence>
<reference evidence="1" key="2">
    <citation type="journal article" date="2022" name="New Phytol.">
        <title>Evolutionary transition to the ectomycorrhizal habit in the genomes of a hyperdiverse lineage of mushroom-forming fungi.</title>
        <authorList>
            <person name="Looney B."/>
            <person name="Miyauchi S."/>
            <person name="Morin E."/>
            <person name="Drula E."/>
            <person name="Courty P.E."/>
            <person name="Kohler A."/>
            <person name="Kuo A."/>
            <person name="LaButti K."/>
            <person name="Pangilinan J."/>
            <person name="Lipzen A."/>
            <person name="Riley R."/>
            <person name="Andreopoulos W."/>
            <person name="He G."/>
            <person name="Johnson J."/>
            <person name="Nolan M."/>
            <person name="Tritt A."/>
            <person name="Barry K.W."/>
            <person name="Grigoriev I.V."/>
            <person name="Nagy L.G."/>
            <person name="Hibbett D."/>
            <person name="Henrissat B."/>
            <person name="Matheny P.B."/>
            <person name="Labbe J."/>
            <person name="Martin F.M."/>
        </authorList>
    </citation>
    <scope>NUCLEOTIDE SEQUENCE</scope>
    <source>
        <strain evidence="1">HHB10654</strain>
    </source>
</reference>